<organism evidence="1 2">
    <name type="scientific">Agromyces aureus</name>
    <dbReference type="NCBI Taxonomy" id="453304"/>
    <lineage>
        <taxon>Bacteria</taxon>
        <taxon>Bacillati</taxon>
        <taxon>Actinomycetota</taxon>
        <taxon>Actinomycetes</taxon>
        <taxon>Micrococcales</taxon>
        <taxon>Microbacteriaceae</taxon>
        <taxon>Agromyces</taxon>
    </lineage>
</organism>
<dbReference type="SUPFAM" id="SSF51161">
    <property type="entry name" value="Trimeric LpxA-like enzymes"/>
    <property type="match status" value="1"/>
</dbReference>
<keyword evidence="1" id="KW-0808">Transferase</keyword>
<gene>
    <name evidence="1" type="ORF">ATC03_09760</name>
</gene>
<dbReference type="KEGG" id="agy:ATC03_09760"/>
<accession>A0A191WFG5</accession>
<name>A0A191WFG5_9MICO</name>
<sequence>MLVRHRGREPFISPDATVAPGAVISGDVVVEAGARILHGAVLTGEDGQVRIGAETVVLEHAVIRGRAGHPAIVGAHVMIGPHAHVNGATIGDEAFIATGAAVFPGGVVGAGAEVRVNAVVHVNTTLDPAAVVPIGWVAVGTPAQLFSPDRHDEIWAVQRTLDFPGTVYGVTRDDGPAEILRRQSAFYAAHDDDVILDERQ</sequence>
<evidence type="ECO:0000313" key="1">
    <source>
        <dbReference type="EMBL" id="ANJ26967.1"/>
    </source>
</evidence>
<protein>
    <submittedName>
        <fullName evidence="1">Transferase</fullName>
    </submittedName>
</protein>
<dbReference type="PANTHER" id="PTHR13061:SF29">
    <property type="entry name" value="GAMMA CARBONIC ANHYDRASE-LIKE 1, MITOCHONDRIAL-RELATED"/>
    <property type="match status" value="1"/>
</dbReference>
<dbReference type="Gene3D" id="2.160.10.10">
    <property type="entry name" value="Hexapeptide repeat proteins"/>
    <property type="match status" value="1"/>
</dbReference>
<proteinExistence type="predicted"/>
<dbReference type="InterPro" id="IPR050484">
    <property type="entry name" value="Transf_Hexapept/Carb_Anhydrase"/>
</dbReference>
<evidence type="ECO:0000313" key="2">
    <source>
        <dbReference type="Proteomes" id="UP000078437"/>
    </source>
</evidence>
<dbReference type="GO" id="GO:0016740">
    <property type="term" value="F:transferase activity"/>
    <property type="evidence" value="ECO:0007669"/>
    <property type="project" value="UniProtKB-KW"/>
</dbReference>
<dbReference type="STRING" id="453304.ATC03_09760"/>
<dbReference type="OrthoDB" id="9803036at2"/>
<dbReference type="Proteomes" id="UP000078437">
    <property type="component" value="Chromosome"/>
</dbReference>
<dbReference type="PANTHER" id="PTHR13061">
    <property type="entry name" value="DYNACTIN SUBUNIT P25"/>
    <property type="match status" value="1"/>
</dbReference>
<dbReference type="EMBL" id="CP013979">
    <property type="protein sequence ID" value="ANJ26967.1"/>
    <property type="molecule type" value="Genomic_DNA"/>
</dbReference>
<dbReference type="RefSeq" id="WP_067876229.1">
    <property type="nucleotide sequence ID" value="NZ_CP013979.1"/>
</dbReference>
<dbReference type="InterPro" id="IPR011004">
    <property type="entry name" value="Trimer_LpxA-like_sf"/>
</dbReference>
<reference evidence="2" key="2">
    <citation type="submission" date="2016-01" db="EMBL/GenBank/DDBJ databases">
        <title>Complete genome sequence of Agromyces aureus AR33T and comparison with related organisms.</title>
        <authorList>
            <person name="Corretto E."/>
            <person name="Antonielli L."/>
            <person name="Sessitsch A."/>
            <person name="Brader G."/>
        </authorList>
    </citation>
    <scope>NUCLEOTIDE SEQUENCE [LARGE SCALE GENOMIC DNA]</scope>
    <source>
        <strain evidence="2">AR33</strain>
    </source>
</reference>
<reference evidence="1 2" key="1">
    <citation type="journal article" date="2016" name="Int. J. Syst. Evol. Microbiol.">
        <title>Agromyces aureus sp. nov., isolated from the rhizosphere of Salix caprea L. grown in a heavy-metal-contaminated soil.</title>
        <authorList>
            <person name="Corretto E."/>
            <person name="Antonielli L."/>
            <person name="Sessitsch A."/>
            <person name="Compant S."/>
            <person name="Gorfer M."/>
            <person name="Kuffner M."/>
            <person name="Brader G."/>
        </authorList>
    </citation>
    <scope>NUCLEOTIDE SEQUENCE [LARGE SCALE GENOMIC DNA]</scope>
    <source>
        <strain evidence="1 2">AR33</strain>
    </source>
</reference>
<dbReference type="AlphaFoldDB" id="A0A191WFG5"/>
<keyword evidence="2" id="KW-1185">Reference proteome</keyword>